<proteinExistence type="inferred from homology"/>
<comment type="similarity">
    <text evidence="3 9">Belongs to the alkaline phosphatase family.</text>
</comment>
<comment type="cofactor">
    <cofactor evidence="1">
        <name>Mg(2+)</name>
        <dbReference type="ChEBI" id="CHEBI:18420"/>
    </cofactor>
</comment>
<keyword evidence="4" id="KW-0597">Phosphoprotein</keyword>
<dbReference type="Proteomes" id="UP001143543">
    <property type="component" value="Unassembled WGS sequence"/>
</dbReference>
<dbReference type="PANTHER" id="PTHR11596:SF5">
    <property type="entry name" value="ALKALINE PHOSPHATASE"/>
    <property type="match status" value="1"/>
</dbReference>
<evidence type="ECO:0000256" key="8">
    <source>
        <dbReference type="ARBA" id="ARBA00022842"/>
    </source>
</evidence>
<reference evidence="11" key="1">
    <citation type="submission" date="2022-07" db="EMBL/GenBank/DDBJ databases">
        <title>Taxonomy of Novel Oxalotrophic and Methylotrophic Bacteria.</title>
        <authorList>
            <person name="Sahin N."/>
            <person name="Tani A."/>
        </authorList>
    </citation>
    <scope>NUCLEOTIDE SEQUENCE</scope>
    <source>
        <strain evidence="11">Y10</strain>
    </source>
</reference>
<evidence type="ECO:0000256" key="2">
    <source>
        <dbReference type="ARBA" id="ARBA00001947"/>
    </source>
</evidence>
<keyword evidence="10" id="KW-0732">Signal</keyword>
<keyword evidence="8" id="KW-0460">Magnesium</keyword>
<dbReference type="RefSeq" id="WP_281763569.1">
    <property type="nucleotide sequence ID" value="NZ_BRVO01000001.1"/>
</dbReference>
<organism evidence="11 12">
    <name type="scientific">Neptunitalea lumnitzerae</name>
    <dbReference type="NCBI Taxonomy" id="2965509"/>
    <lineage>
        <taxon>Bacteria</taxon>
        <taxon>Pseudomonadati</taxon>
        <taxon>Bacteroidota</taxon>
        <taxon>Flavobacteriia</taxon>
        <taxon>Flavobacteriales</taxon>
        <taxon>Flavobacteriaceae</taxon>
        <taxon>Neptunitalea</taxon>
    </lineage>
</organism>
<dbReference type="PRINTS" id="PR00113">
    <property type="entry name" value="ALKPHPHTASE"/>
</dbReference>
<evidence type="ECO:0000256" key="9">
    <source>
        <dbReference type="RuleBase" id="RU003946"/>
    </source>
</evidence>
<evidence type="ECO:0000256" key="6">
    <source>
        <dbReference type="ARBA" id="ARBA00022801"/>
    </source>
</evidence>
<dbReference type="PANTHER" id="PTHR11596">
    <property type="entry name" value="ALKALINE PHOSPHATASE"/>
    <property type="match status" value="1"/>
</dbReference>
<evidence type="ECO:0000256" key="4">
    <source>
        <dbReference type="ARBA" id="ARBA00022553"/>
    </source>
</evidence>
<feature type="signal peptide" evidence="10">
    <location>
        <begin position="1"/>
        <end position="23"/>
    </location>
</feature>
<accession>A0ABQ5MF11</accession>
<keyword evidence="6" id="KW-0378">Hydrolase</keyword>
<evidence type="ECO:0000256" key="1">
    <source>
        <dbReference type="ARBA" id="ARBA00001946"/>
    </source>
</evidence>
<dbReference type="SUPFAM" id="SSF53649">
    <property type="entry name" value="Alkaline phosphatase-like"/>
    <property type="match status" value="1"/>
</dbReference>
<evidence type="ECO:0000313" key="12">
    <source>
        <dbReference type="Proteomes" id="UP001143543"/>
    </source>
</evidence>
<dbReference type="EMBL" id="BRVO01000001">
    <property type="protein sequence ID" value="GLB47906.1"/>
    <property type="molecule type" value="Genomic_DNA"/>
</dbReference>
<comment type="caution">
    <text evidence="11">The sequence shown here is derived from an EMBL/GenBank/DDBJ whole genome shotgun (WGS) entry which is preliminary data.</text>
</comment>
<gene>
    <name evidence="11" type="ORF">Y10_02740</name>
</gene>
<evidence type="ECO:0000256" key="3">
    <source>
        <dbReference type="ARBA" id="ARBA00005984"/>
    </source>
</evidence>
<dbReference type="InterPro" id="IPR017850">
    <property type="entry name" value="Alkaline_phosphatase_core_sf"/>
</dbReference>
<dbReference type="InterPro" id="IPR001952">
    <property type="entry name" value="Alkaline_phosphatase"/>
</dbReference>
<dbReference type="Pfam" id="PF00245">
    <property type="entry name" value="Alk_phosphatase"/>
    <property type="match status" value="2"/>
</dbReference>
<dbReference type="SMART" id="SM00098">
    <property type="entry name" value="alkPPc"/>
    <property type="match status" value="1"/>
</dbReference>
<comment type="cofactor">
    <cofactor evidence="2">
        <name>Zn(2+)</name>
        <dbReference type="ChEBI" id="CHEBI:29105"/>
    </cofactor>
</comment>
<dbReference type="InterPro" id="IPR018299">
    <property type="entry name" value="Alkaline_phosphatase_AS"/>
</dbReference>
<dbReference type="PROSITE" id="PS00123">
    <property type="entry name" value="ALKALINE_PHOSPHATASE"/>
    <property type="match status" value="1"/>
</dbReference>
<keyword evidence="12" id="KW-1185">Reference proteome</keyword>
<keyword evidence="7" id="KW-0862">Zinc</keyword>
<evidence type="ECO:0000256" key="5">
    <source>
        <dbReference type="ARBA" id="ARBA00022723"/>
    </source>
</evidence>
<name>A0ABQ5MF11_9FLAO</name>
<protein>
    <submittedName>
        <fullName evidence="11">Alkaline phosphatase</fullName>
    </submittedName>
</protein>
<sequence>MRYLGKIAMVVALASLTWGCDKATETTTEQTTSATNEEPLSIIFMVGDGMGVPQVSSAFYFGDETPNFKQFTSLGLSRTSSSNYLITDSAAGATAFSIGEKTYKRAIGVTTDTMPKATILEDLKKQGYATGLVSLTSITHATPAAFYAHVADRDMHEEIAKQLIDANIDFFAGGGKKFFNKRADGVNLLDSLLAKNYKLDTVSLGKADFSKPNAYILADDELPNKIQGRGDYLPDATKTALDYFEAQNKPFFMMVEGSFIDWGGHAENDTMMIKEVLDFDKTIGVVLDYVNKHPNTLVVITADHETGGASIGKYYKTGADGKKQEVKDKVQIYFHDNQHSTELVPVFAKGKGEELFRGIYENNEIYHKFFKALNTTTNE</sequence>
<dbReference type="CDD" id="cd16012">
    <property type="entry name" value="ALP"/>
    <property type="match status" value="1"/>
</dbReference>
<feature type="chain" id="PRO_5046809261" evidence="10">
    <location>
        <begin position="24"/>
        <end position="379"/>
    </location>
</feature>
<dbReference type="Gene3D" id="3.40.720.10">
    <property type="entry name" value="Alkaline Phosphatase, subunit A"/>
    <property type="match status" value="1"/>
</dbReference>
<keyword evidence="5" id="KW-0479">Metal-binding</keyword>
<evidence type="ECO:0000256" key="7">
    <source>
        <dbReference type="ARBA" id="ARBA00022833"/>
    </source>
</evidence>
<evidence type="ECO:0000313" key="11">
    <source>
        <dbReference type="EMBL" id="GLB47906.1"/>
    </source>
</evidence>
<evidence type="ECO:0000256" key="10">
    <source>
        <dbReference type="SAM" id="SignalP"/>
    </source>
</evidence>